<keyword evidence="10 15" id="KW-0949">S-adenosyl-L-methionine</keyword>
<evidence type="ECO:0000256" key="5">
    <source>
        <dbReference type="ARBA" id="ARBA00012807"/>
    </source>
</evidence>
<evidence type="ECO:0000256" key="2">
    <source>
        <dbReference type="ARBA" id="ARBA00004496"/>
    </source>
</evidence>
<dbReference type="Gene3D" id="3.40.1280.10">
    <property type="match status" value="1"/>
</dbReference>
<feature type="binding site" evidence="15">
    <location>
        <position position="110"/>
    </location>
    <ligand>
        <name>S-adenosyl-L-methionine</name>
        <dbReference type="ChEBI" id="CHEBI:59789"/>
    </ligand>
</feature>
<comment type="function">
    <text evidence="1 15 16">Specifically methylates guanosine-37 in various tRNAs.</text>
</comment>
<evidence type="ECO:0000256" key="14">
    <source>
        <dbReference type="ARBA" id="ARBA00047783"/>
    </source>
</evidence>
<dbReference type="InterPro" id="IPR029028">
    <property type="entry name" value="Alpha/beta_knot_MTases"/>
</dbReference>
<evidence type="ECO:0000256" key="8">
    <source>
        <dbReference type="ARBA" id="ARBA00022603"/>
    </source>
</evidence>
<evidence type="ECO:0000256" key="1">
    <source>
        <dbReference type="ARBA" id="ARBA00002634"/>
    </source>
</evidence>
<name>A0ABV9Z7I5_9HYPH</name>
<dbReference type="NCBIfam" id="NF000648">
    <property type="entry name" value="PRK00026.1"/>
    <property type="match status" value="1"/>
</dbReference>
<keyword evidence="11 15" id="KW-0819">tRNA processing</keyword>
<dbReference type="NCBIfam" id="TIGR00088">
    <property type="entry name" value="trmD"/>
    <property type="match status" value="1"/>
</dbReference>
<evidence type="ECO:0000313" key="19">
    <source>
        <dbReference type="Proteomes" id="UP001595796"/>
    </source>
</evidence>
<evidence type="ECO:0000256" key="3">
    <source>
        <dbReference type="ARBA" id="ARBA00007630"/>
    </source>
</evidence>
<dbReference type="SUPFAM" id="SSF75217">
    <property type="entry name" value="alpha/beta knot"/>
    <property type="match status" value="1"/>
</dbReference>
<dbReference type="InterPro" id="IPR023148">
    <property type="entry name" value="tRNA_m1G_MeTrfase_C_sf"/>
</dbReference>
<dbReference type="Pfam" id="PF01746">
    <property type="entry name" value="tRNA_m1G_MT"/>
    <property type="match status" value="1"/>
</dbReference>
<keyword evidence="19" id="KW-1185">Reference proteome</keyword>
<protein>
    <recommendedName>
        <fullName evidence="6 15">tRNA (guanine-N(1)-)-methyltransferase</fullName>
        <ecNumber evidence="5 15">2.1.1.228</ecNumber>
    </recommendedName>
    <alternativeName>
        <fullName evidence="12 15">M1G-methyltransferase</fullName>
    </alternativeName>
    <alternativeName>
        <fullName evidence="13 15">tRNA [GM37] methyltransferase</fullName>
    </alternativeName>
</protein>
<keyword evidence="9 15" id="KW-0808">Transferase</keyword>
<evidence type="ECO:0000256" key="13">
    <source>
        <dbReference type="ARBA" id="ARBA00033392"/>
    </source>
</evidence>
<dbReference type="PANTHER" id="PTHR46417:SF1">
    <property type="entry name" value="TRNA (GUANINE-N(1)-)-METHYLTRANSFERASE"/>
    <property type="match status" value="1"/>
</dbReference>
<evidence type="ECO:0000256" key="16">
    <source>
        <dbReference type="RuleBase" id="RU003464"/>
    </source>
</evidence>
<evidence type="ECO:0000256" key="4">
    <source>
        <dbReference type="ARBA" id="ARBA00011738"/>
    </source>
</evidence>
<proteinExistence type="inferred from homology"/>
<reference evidence="19" key="1">
    <citation type="journal article" date="2019" name="Int. J. Syst. Evol. Microbiol.">
        <title>The Global Catalogue of Microorganisms (GCM) 10K type strain sequencing project: providing services to taxonomists for standard genome sequencing and annotation.</title>
        <authorList>
            <consortium name="The Broad Institute Genomics Platform"/>
            <consortium name="The Broad Institute Genome Sequencing Center for Infectious Disease"/>
            <person name="Wu L."/>
            <person name="Ma J."/>
        </authorList>
    </citation>
    <scope>NUCLEOTIDE SEQUENCE [LARGE SCALE GENOMIC DNA]</scope>
    <source>
        <strain evidence="19">CGMCC 1.16444</strain>
    </source>
</reference>
<evidence type="ECO:0000256" key="9">
    <source>
        <dbReference type="ARBA" id="ARBA00022679"/>
    </source>
</evidence>
<evidence type="ECO:0000259" key="17">
    <source>
        <dbReference type="Pfam" id="PF01746"/>
    </source>
</evidence>
<evidence type="ECO:0000313" key="18">
    <source>
        <dbReference type="EMBL" id="MFC5069858.1"/>
    </source>
</evidence>
<keyword evidence="8 15" id="KW-0489">Methyltransferase</keyword>
<sequence>MSWRATIVTLFPEMFPGTLGVSLAGRALESGTWTLDTLNPRDFATDKHRSVDDTPFGGGPGMVMRPDVLAAAIESAGERRRLLMTPRGRPVTQDLVRELAAGPGVVVVCGRFEGIDDRLTSACGLEEVSVGDVVLSGGEPAALLLLDACVRLLPGVMGHDQSGSDESFEADLLEYPQFTKPAEWRGMGVPEVLTSGDHKAVARWRKLEAIKATRARRPDLLAKYVAKLSSGVDKPPKIE</sequence>
<accession>A0ABV9Z7I5</accession>
<evidence type="ECO:0000256" key="11">
    <source>
        <dbReference type="ARBA" id="ARBA00022694"/>
    </source>
</evidence>
<dbReference type="PIRSF" id="PIRSF000386">
    <property type="entry name" value="tRNA_mtase"/>
    <property type="match status" value="1"/>
</dbReference>
<dbReference type="Proteomes" id="UP001595796">
    <property type="component" value="Unassembled WGS sequence"/>
</dbReference>
<organism evidence="18 19">
    <name type="scientific">Flaviflagellibacter deserti</name>
    <dbReference type="NCBI Taxonomy" id="2267266"/>
    <lineage>
        <taxon>Bacteria</taxon>
        <taxon>Pseudomonadati</taxon>
        <taxon>Pseudomonadota</taxon>
        <taxon>Alphaproteobacteria</taxon>
        <taxon>Hyphomicrobiales</taxon>
        <taxon>Flaviflagellibacter</taxon>
    </lineage>
</organism>
<comment type="similarity">
    <text evidence="3 15 16">Belongs to the RNA methyltransferase TrmD family.</text>
</comment>
<dbReference type="RefSeq" id="WP_114957827.1">
    <property type="nucleotide sequence ID" value="NZ_JBHSJF010000008.1"/>
</dbReference>
<dbReference type="GO" id="GO:0052906">
    <property type="term" value="F:tRNA (guanine(37)-N1)-methyltransferase activity"/>
    <property type="evidence" value="ECO:0007669"/>
    <property type="project" value="UniProtKB-EC"/>
</dbReference>
<dbReference type="Gene3D" id="1.10.1270.20">
    <property type="entry name" value="tRNA(m1g37)methyltransferase, domain 2"/>
    <property type="match status" value="1"/>
</dbReference>
<comment type="subcellular location">
    <subcellularLocation>
        <location evidence="2 15 16">Cytoplasm</location>
    </subcellularLocation>
</comment>
<comment type="caution">
    <text evidence="18">The sequence shown here is derived from an EMBL/GenBank/DDBJ whole genome shotgun (WGS) entry which is preliminary data.</text>
</comment>
<evidence type="ECO:0000256" key="10">
    <source>
        <dbReference type="ARBA" id="ARBA00022691"/>
    </source>
</evidence>
<dbReference type="InterPro" id="IPR016009">
    <property type="entry name" value="tRNA_MeTrfase_TRMD/TRM10"/>
</dbReference>
<feature type="domain" description="tRNA methyltransferase TRMD/TRM10-type" evidence="17">
    <location>
        <begin position="5"/>
        <end position="222"/>
    </location>
</feature>
<evidence type="ECO:0000256" key="15">
    <source>
        <dbReference type="HAMAP-Rule" id="MF_00605"/>
    </source>
</evidence>
<dbReference type="EMBL" id="JBHSJF010000008">
    <property type="protein sequence ID" value="MFC5069858.1"/>
    <property type="molecule type" value="Genomic_DNA"/>
</dbReference>
<evidence type="ECO:0000256" key="12">
    <source>
        <dbReference type="ARBA" id="ARBA00029736"/>
    </source>
</evidence>
<comment type="catalytic activity">
    <reaction evidence="14 15 16">
        <text>guanosine(37) in tRNA + S-adenosyl-L-methionine = N(1)-methylguanosine(37) in tRNA + S-adenosyl-L-homocysteine + H(+)</text>
        <dbReference type="Rhea" id="RHEA:36899"/>
        <dbReference type="Rhea" id="RHEA-COMP:10145"/>
        <dbReference type="Rhea" id="RHEA-COMP:10147"/>
        <dbReference type="ChEBI" id="CHEBI:15378"/>
        <dbReference type="ChEBI" id="CHEBI:57856"/>
        <dbReference type="ChEBI" id="CHEBI:59789"/>
        <dbReference type="ChEBI" id="CHEBI:73542"/>
        <dbReference type="ChEBI" id="CHEBI:74269"/>
        <dbReference type="EC" id="2.1.1.228"/>
    </reaction>
</comment>
<keyword evidence="7 15" id="KW-0963">Cytoplasm</keyword>
<dbReference type="InterPro" id="IPR029026">
    <property type="entry name" value="tRNA_m1G_MTases_N"/>
</dbReference>
<comment type="subunit">
    <text evidence="4 15 16">Homodimer.</text>
</comment>
<comment type="caution">
    <text evidence="15">Lacks conserved residue(s) required for the propagation of feature annotation.</text>
</comment>
<gene>
    <name evidence="15 18" type="primary">trmD</name>
    <name evidence="18" type="ORF">ACFPFW_17725</name>
</gene>
<dbReference type="EC" id="2.1.1.228" evidence="5 15"/>
<dbReference type="PANTHER" id="PTHR46417">
    <property type="entry name" value="TRNA (GUANINE-N(1)-)-METHYLTRANSFERASE"/>
    <property type="match status" value="1"/>
</dbReference>
<evidence type="ECO:0000256" key="7">
    <source>
        <dbReference type="ARBA" id="ARBA00022490"/>
    </source>
</evidence>
<evidence type="ECO:0000256" key="6">
    <source>
        <dbReference type="ARBA" id="ARBA00014679"/>
    </source>
</evidence>
<dbReference type="InterPro" id="IPR002649">
    <property type="entry name" value="tRNA_m1G_MeTrfase_TrmD"/>
</dbReference>
<dbReference type="HAMAP" id="MF_00605">
    <property type="entry name" value="TrmD"/>
    <property type="match status" value="1"/>
</dbReference>
<dbReference type="GO" id="GO:0032259">
    <property type="term" value="P:methylation"/>
    <property type="evidence" value="ECO:0007669"/>
    <property type="project" value="UniProtKB-KW"/>
</dbReference>
<dbReference type="CDD" id="cd18080">
    <property type="entry name" value="TrmD-like"/>
    <property type="match status" value="1"/>
</dbReference>